<dbReference type="EMBL" id="CP045273">
    <property type="protein sequence ID" value="QJX80320.1"/>
    <property type="molecule type" value="Genomic_DNA"/>
</dbReference>
<proteinExistence type="predicted"/>
<protein>
    <submittedName>
        <fullName evidence="1">Uncharacterized protein</fullName>
    </submittedName>
</protein>
<evidence type="ECO:0000313" key="2">
    <source>
        <dbReference type="Proteomes" id="UP000501076"/>
    </source>
</evidence>
<dbReference type="AlphaFoldDB" id="A0A6M6E0F4"/>
<organism evidence="1 2">
    <name type="scientific">Priestia megaterium</name>
    <name type="common">Bacillus megaterium</name>
    <dbReference type="NCBI Taxonomy" id="1404"/>
    <lineage>
        <taxon>Bacteria</taxon>
        <taxon>Bacillati</taxon>
        <taxon>Bacillota</taxon>
        <taxon>Bacilli</taxon>
        <taxon>Bacillales</taxon>
        <taxon>Bacillaceae</taxon>
        <taxon>Priestia</taxon>
    </lineage>
</organism>
<name>A0A6M6E0F4_PRIMG</name>
<evidence type="ECO:0000313" key="1">
    <source>
        <dbReference type="EMBL" id="QJX80320.1"/>
    </source>
</evidence>
<reference evidence="1 2" key="1">
    <citation type="submission" date="2019-10" db="EMBL/GenBank/DDBJ databases">
        <title>Complete genome sequences for adaption low water activity.</title>
        <authorList>
            <person name="Zhao L."/>
            <person name="Zhong J."/>
        </authorList>
    </citation>
    <scope>NUCLEOTIDE SEQUENCE [LARGE SCALE GENOMIC DNA]</scope>
    <source>
        <strain evidence="1 2">FDU301</strain>
        <plasmid evidence="2">pfdu301a</plasmid>
    </source>
</reference>
<dbReference type="Proteomes" id="UP000501076">
    <property type="component" value="Plasmid pFDU301A"/>
</dbReference>
<sequence>MTMNTKEHLHTLNLSKAESGSDEGTVAQLVVTNAVNGEPYLFDVRSDNPGAINVASSIICHSNPSKIEYFCDGFVEELLSDNLENTLLGELVCLADKTVQIIEESYETGDDFSFEYGPSEMVNRFDLHYIIVNEELARLMIKAEERTLTIGEIIDFGKLVEVDTDTYEGDAGYFYLFFEEVVKKAQQNKPLNEEESKYVNIAFNYLNFNDEDECNLS</sequence>
<accession>A0A6M6E0F4</accession>
<keyword evidence="1" id="KW-0614">Plasmid</keyword>
<geneLocation type="plasmid" evidence="2">
    <name>pfdu301a</name>
</geneLocation>
<gene>
    <name evidence="1" type="ORF">FDZ14_29965</name>
</gene>
<dbReference type="RefSeq" id="WP_171778304.1">
    <property type="nucleotide sequence ID" value="NZ_CP045273.1"/>
</dbReference>